<organism evidence="1 2">
    <name type="scientific">Penicillium cf. viridicatum</name>
    <dbReference type="NCBI Taxonomy" id="2972119"/>
    <lineage>
        <taxon>Eukaryota</taxon>
        <taxon>Fungi</taxon>
        <taxon>Dikarya</taxon>
        <taxon>Ascomycota</taxon>
        <taxon>Pezizomycotina</taxon>
        <taxon>Eurotiomycetes</taxon>
        <taxon>Eurotiomycetidae</taxon>
        <taxon>Eurotiales</taxon>
        <taxon>Aspergillaceae</taxon>
        <taxon>Penicillium</taxon>
    </lineage>
</organism>
<protein>
    <submittedName>
        <fullName evidence="1">Uncharacterized protein</fullName>
    </submittedName>
</protein>
<sequence length="62" mass="6945">MFPVSRLERTVQRNFEFRGMTGLELNLFSAALRSSDGSADLGPTAAQQLWPCMVFFAVYKNA</sequence>
<proteinExistence type="predicted"/>
<dbReference type="Proteomes" id="UP001150942">
    <property type="component" value="Unassembled WGS sequence"/>
</dbReference>
<evidence type="ECO:0000313" key="2">
    <source>
        <dbReference type="Proteomes" id="UP001150942"/>
    </source>
</evidence>
<dbReference type="AlphaFoldDB" id="A0A9W9N4G1"/>
<comment type="caution">
    <text evidence="1">The sequence shown here is derived from an EMBL/GenBank/DDBJ whole genome shotgun (WGS) entry which is preliminary data.</text>
</comment>
<reference evidence="1" key="2">
    <citation type="journal article" date="2023" name="IMA Fungus">
        <title>Comparative genomic study of the Penicillium genus elucidates a diverse pangenome and 15 lateral gene transfer events.</title>
        <authorList>
            <person name="Petersen C."/>
            <person name="Sorensen T."/>
            <person name="Nielsen M.R."/>
            <person name="Sondergaard T.E."/>
            <person name="Sorensen J.L."/>
            <person name="Fitzpatrick D.A."/>
            <person name="Frisvad J.C."/>
            <person name="Nielsen K.L."/>
        </authorList>
    </citation>
    <scope>NUCLEOTIDE SEQUENCE</scope>
    <source>
        <strain evidence="1">IBT 20477</strain>
    </source>
</reference>
<reference evidence="1" key="1">
    <citation type="submission" date="2022-11" db="EMBL/GenBank/DDBJ databases">
        <authorList>
            <person name="Petersen C."/>
        </authorList>
    </citation>
    <scope>NUCLEOTIDE SEQUENCE</scope>
    <source>
        <strain evidence="1">IBT 20477</strain>
    </source>
</reference>
<name>A0A9W9N4G1_9EURO</name>
<keyword evidence="2" id="KW-1185">Reference proteome</keyword>
<gene>
    <name evidence="1" type="ORF">N7449_000212</name>
</gene>
<accession>A0A9W9N4G1</accession>
<evidence type="ECO:0000313" key="1">
    <source>
        <dbReference type="EMBL" id="KAJ5213043.1"/>
    </source>
</evidence>
<dbReference type="EMBL" id="JAPQKQ010000001">
    <property type="protein sequence ID" value="KAJ5213043.1"/>
    <property type="molecule type" value="Genomic_DNA"/>
</dbReference>